<accession>A0A0C9X4E3</accession>
<reference evidence="1 2" key="1">
    <citation type="submission" date="2014-04" db="EMBL/GenBank/DDBJ databases">
        <authorList>
            <consortium name="DOE Joint Genome Institute"/>
            <person name="Kuo A."/>
            <person name="Kohler A."/>
            <person name="Nagy L.G."/>
            <person name="Floudas D."/>
            <person name="Copeland A."/>
            <person name="Barry K.W."/>
            <person name="Cichocki N."/>
            <person name="Veneault-Fourrey C."/>
            <person name="LaButti K."/>
            <person name="Lindquist E.A."/>
            <person name="Lipzen A."/>
            <person name="Lundell T."/>
            <person name="Morin E."/>
            <person name="Murat C."/>
            <person name="Sun H."/>
            <person name="Tunlid A."/>
            <person name="Henrissat B."/>
            <person name="Grigoriev I.V."/>
            <person name="Hibbett D.S."/>
            <person name="Martin F."/>
            <person name="Nordberg H.P."/>
            <person name="Cantor M.N."/>
            <person name="Hua S.X."/>
        </authorList>
    </citation>
    <scope>NUCLEOTIDE SEQUENCE [LARGE SCALE GENOMIC DNA]</scope>
    <source>
        <strain evidence="1 2">LaAM-08-1</strain>
    </source>
</reference>
<protein>
    <submittedName>
        <fullName evidence="1">Uncharacterized protein</fullName>
    </submittedName>
</protein>
<sequence>IPVPTSQDRFILTSPVFCSLGLVWLQSFSSYETGLPNTRILLILHRSLLQVPIWRISLMLCPL</sequence>
<keyword evidence="2" id="KW-1185">Reference proteome</keyword>
<feature type="non-terminal residue" evidence="1">
    <location>
        <position position="1"/>
    </location>
</feature>
<reference evidence="2" key="2">
    <citation type="submission" date="2015-01" db="EMBL/GenBank/DDBJ databases">
        <title>Evolutionary Origins and Diversification of the Mycorrhizal Mutualists.</title>
        <authorList>
            <consortium name="DOE Joint Genome Institute"/>
            <consortium name="Mycorrhizal Genomics Consortium"/>
            <person name="Kohler A."/>
            <person name="Kuo A."/>
            <person name="Nagy L.G."/>
            <person name="Floudas D."/>
            <person name="Copeland A."/>
            <person name="Barry K.W."/>
            <person name="Cichocki N."/>
            <person name="Veneault-Fourrey C."/>
            <person name="LaButti K."/>
            <person name="Lindquist E.A."/>
            <person name="Lipzen A."/>
            <person name="Lundell T."/>
            <person name="Morin E."/>
            <person name="Murat C."/>
            <person name="Riley R."/>
            <person name="Ohm R."/>
            <person name="Sun H."/>
            <person name="Tunlid A."/>
            <person name="Henrissat B."/>
            <person name="Grigoriev I.V."/>
            <person name="Hibbett D.S."/>
            <person name="Martin F."/>
        </authorList>
    </citation>
    <scope>NUCLEOTIDE SEQUENCE [LARGE SCALE GENOMIC DNA]</scope>
    <source>
        <strain evidence="2">LaAM-08-1</strain>
    </source>
</reference>
<evidence type="ECO:0000313" key="2">
    <source>
        <dbReference type="Proteomes" id="UP000054477"/>
    </source>
</evidence>
<gene>
    <name evidence="1" type="ORF">K443DRAFT_107688</name>
</gene>
<evidence type="ECO:0000313" key="1">
    <source>
        <dbReference type="EMBL" id="KIJ96173.1"/>
    </source>
</evidence>
<dbReference type="OrthoDB" id="3089618at2759"/>
<proteinExistence type="predicted"/>
<dbReference type="HOGENOM" id="CLU_2892028_0_0_1"/>
<dbReference type="EMBL" id="KN838731">
    <property type="protein sequence ID" value="KIJ96173.1"/>
    <property type="molecule type" value="Genomic_DNA"/>
</dbReference>
<name>A0A0C9X4E3_9AGAR</name>
<dbReference type="Proteomes" id="UP000054477">
    <property type="component" value="Unassembled WGS sequence"/>
</dbReference>
<feature type="non-terminal residue" evidence="1">
    <location>
        <position position="63"/>
    </location>
</feature>
<organism evidence="1 2">
    <name type="scientific">Laccaria amethystina LaAM-08-1</name>
    <dbReference type="NCBI Taxonomy" id="1095629"/>
    <lineage>
        <taxon>Eukaryota</taxon>
        <taxon>Fungi</taxon>
        <taxon>Dikarya</taxon>
        <taxon>Basidiomycota</taxon>
        <taxon>Agaricomycotina</taxon>
        <taxon>Agaricomycetes</taxon>
        <taxon>Agaricomycetidae</taxon>
        <taxon>Agaricales</taxon>
        <taxon>Agaricineae</taxon>
        <taxon>Hydnangiaceae</taxon>
        <taxon>Laccaria</taxon>
    </lineage>
</organism>
<dbReference type="AlphaFoldDB" id="A0A0C9X4E3"/>